<keyword evidence="4" id="KW-1133">Transmembrane helix</keyword>
<keyword evidence="4" id="KW-0472">Membrane</keyword>
<evidence type="ECO:0000256" key="1">
    <source>
        <dbReference type="ARBA" id="ARBA00022448"/>
    </source>
</evidence>
<dbReference type="GO" id="GO:0015386">
    <property type="term" value="F:potassium:proton antiporter activity"/>
    <property type="evidence" value="ECO:0007669"/>
    <property type="project" value="InterPro"/>
</dbReference>
<evidence type="ECO:0000256" key="4">
    <source>
        <dbReference type="SAM" id="Phobius"/>
    </source>
</evidence>
<accession>A0A921ZZI9</accession>
<dbReference type="EMBL" id="CM031840">
    <property type="protein sequence ID" value="KAG6671752.1"/>
    <property type="molecule type" value="Genomic_DNA"/>
</dbReference>
<dbReference type="PANTHER" id="PTHR16254">
    <property type="entry name" value="POTASSIUM/PROTON ANTIPORTER-RELATED"/>
    <property type="match status" value="1"/>
</dbReference>
<dbReference type="AlphaFoldDB" id="A0A921ZZI9"/>
<sequence>MRGNQLVFSIYSTAASVCFWSFAPRLLKLMIQLSFQTNTLYHLAKVVLCLLPAWCSKKLSLGLELIFDVAHGCPSSLWNTYSVGVMAYLRLLKDANCWRSLTFATVPQYRNCNCRELP</sequence>
<organism evidence="5 6">
    <name type="scientific">Carya illinoinensis</name>
    <name type="common">Pecan</name>
    <dbReference type="NCBI Taxonomy" id="32201"/>
    <lineage>
        <taxon>Eukaryota</taxon>
        <taxon>Viridiplantae</taxon>
        <taxon>Streptophyta</taxon>
        <taxon>Embryophyta</taxon>
        <taxon>Tracheophyta</taxon>
        <taxon>Spermatophyta</taxon>
        <taxon>Magnoliopsida</taxon>
        <taxon>eudicotyledons</taxon>
        <taxon>Gunneridae</taxon>
        <taxon>Pentapetalae</taxon>
        <taxon>rosids</taxon>
        <taxon>fabids</taxon>
        <taxon>Fagales</taxon>
        <taxon>Juglandaceae</taxon>
        <taxon>Carya</taxon>
    </lineage>
</organism>
<dbReference type="PANTHER" id="PTHR16254:SF20">
    <property type="entry name" value="K(+) EFFLUX ANTIPORTER 5"/>
    <property type="match status" value="1"/>
</dbReference>
<reference evidence="5" key="1">
    <citation type="submission" date="2021-01" db="EMBL/GenBank/DDBJ databases">
        <authorList>
            <person name="Lovell J.T."/>
            <person name="Bentley N."/>
            <person name="Bhattarai G."/>
            <person name="Jenkins J.W."/>
            <person name="Sreedasyam A."/>
            <person name="Alarcon Y."/>
            <person name="Bock C."/>
            <person name="Boston L."/>
            <person name="Carlson J."/>
            <person name="Cervantes K."/>
            <person name="Clermont K."/>
            <person name="Krom N."/>
            <person name="Kubenka K."/>
            <person name="Mamidi S."/>
            <person name="Mattison C."/>
            <person name="Monteros M."/>
            <person name="Pisani C."/>
            <person name="Plott C."/>
            <person name="Rajasekar S."/>
            <person name="Rhein H.S."/>
            <person name="Rohla C."/>
            <person name="Song M."/>
            <person name="Hilaire R.S."/>
            <person name="Shu S."/>
            <person name="Wells L."/>
            <person name="Wang X."/>
            <person name="Webber J."/>
            <person name="Heerema R.J."/>
            <person name="Klein P."/>
            <person name="Conner P."/>
            <person name="Grauke L."/>
            <person name="Grimwood J."/>
            <person name="Schmutz J."/>
            <person name="Randall J.J."/>
        </authorList>
    </citation>
    <scope>NUCLEOTIDE SEQUENCE</scope>
    <source>
        <tissue evidence="5">Leaf</tissue>
    </source>
</reference>
<dbReference type="InterPro" id="IPR045158">
    <property type="entry name" value="KEA4/5/6-like"/>
</dbReference>
<keyword evidence="3" id="KW-0406">Ion transport</keyword>
<dbReference type="Proteomes" id="UP000811246">
    <property type="component" value="Chromosome 16"/>
</dbReference>
<comment type="caution">
    <text evidence="5">The sequence shown here is derived from an EMBL/GenBank/DDBJ whole genome shotgun (WGS) entry which is preliminary data.</text>
</comment>
<feature type="transmembrane region" description="Helical" evidence="4">
    <location>
        <begin position="6"/>
        <end position="23"/>
    </location>
</feature>
<evidence type="ECO:0000256" key="3">
    <source>
        <dbReference type="ARBA" id="ARBA00023065"/>
    </source>
</evidence>
<evidence type="ECO:0000313" key="5">
    <source>
        <dbReference type="EMBL" id="KAG6671752.1"/>
    </source>
</evidence>
<keyword evidence="2" id="KW-0050">Antiport</keyword>
<proteinExistence type="predicted"/>
<name>A0A921ZZI9_CARIL</name>
<gene>
    <name evidence="5" type="ORF">I3842_16G020300</name>
</gene>
<evidence type="ECO:0000256" key="2">
    <source>
        <dbReference type="ARBA" id="ARBA00022449"/>
    </source>
</evidence>
<keyword evidence="4" id="KW-0812">Transmembrane</keyword>
<keyword evidence="1" id="KW-0813">Transport</keyword>
<evidence type="ECO:0000313" key="6">
    <source>
        <dbReference type="Proteomes" id="UP000811246"/>
    </source>
</evidence>
<protein>
    <submittedName>
        <fullName evidence="5">Uncharacterized protein</fullName>
    </submittedName>
</protein>